<dbReference type="Gene3D" id="3.90.1200.10">
    <property type="match status" value="1"/>
</dbReference>
<dbReference type="OrthoDB" id="191037at2759"/>
<evidence type="ECO:0000313" key="3">
    <source>
        <dbReference type="EMBL" id="VEU35231.1"/>
    </source>
</evidence>
<feature type="domain" description="Aminoglycoside phosphotransferase" evidence="1">
    <location>
        <begin position="53"/>
        <end position="295"/>
    </location>
</feature>
<dbReference type="Proteomes" id="UP000291116">
    <property type="component" value="Unassembled WGS sequence"/>
</dbReference>
<accession>A0A448YZL2</accession>
<dbReference type="SUPFAM" id="SSF56112">
    <property type="entry name" value="Protein kinase-like (PK-like)"/>
    <property type="match status" value="1"/>
</dbReference>
<dbReference type="EMBL" id="CAACVS010000035">
    <property type="protein sequence ID" value="VEU34658.1"/>
    <property type="molecule type" value="Genomic_DNA"/>
</dbReference>
<dbReference type="InterPro" id="IPR052898">
    <property type="entry name" value="ACAD10-like"/>
</dbReference>
<dbReference type="PANTHER" id="PTHR47829">
    <property type="entry name" value="HYDROLASE, PUTATIVE (AFU_ORTHOLOGUE AFUA_1G12880)-RELATED"/>
    <property type="match status" value="1"/>
</dbReference>
<evidence type="ECO:0000313" key="2">
    <source>
        <dbReference type="EMBL" id="VEU34658.1"/>
    </source>
</evidence>
<dbReference type="Pfam" id="PF01636">
    <property type="entry name" value="APH"/>
    <property type="match status" value="1"/>
</dbReference>
<organism evidence="3 4">
    <name type="scientific">Pseudo-nitzschia multistriata</name>
    <dbReference type="NCBI Taxonomy" id="183589"/>
    <lineage>
        <taxon>Eukaryota</taxon>
        <taxon>Sar</taxon>
        <taxon>Stramenopiles</taxon>
        <taxon>Ochrophyta</taxon>
        <taxon>Bacillariophyta</taxon>
        <taxon>Bacillariophyceae</taxon>
        <taxon>Bacillariophycidae</taxon>
        <taxon>Bacillariales</taxon>
        <taxon>Bacillariaceae</taxon>
        <taxon>Pseudo-nitzschia</taxon>
    </lineage>
</organism>
<evidence type="ECO:0000313" key="4">
    <source>
        <dbReference type="Proteomes" id="UP000291116"/>
    </source>
</evidence>
<dbReference type="CDD" id="cd05154">
    <property type="entry name" value="ACAD10_11_N-like"/>
    <property type="match status" value="1"/>
</dbReference>
<protein>
    <recommendedName>
        <fullName evidence="1">Aminoglycoside phosphotransferase domain-containing protein</fullName>
    </recommendedName>
</protein>
<dbReference type="EMBL" id="CAACVS010000053">
    <property type="protein sequence ID" value="VEU35231.1"/>
    <property type="molecule type" value="Genomic_DNA"/>
</dbReference>
<dbReference type="InterPro" id="IPR002575">
    <property type="entry name" value="Aminoglycoside_PTrfase"/>
</dbReference>
<reference evidence="3 4" key="1">
    <citation type="submission" date="2019-01" db="EMBL/GenBank/DDBJ databases">
        <authorList>
            <person name="Ferrante I. M."/>
        </authorList>
    </citation>
    <scope>NUCLEOTIDE SEQUENCE [LARGE SCALE GENOMIC DNA]</scope>
    <source>
        <strain evidence="3 4">B856</strain>
    </source>
</reference>
<dbReference type="AlphaFoldDB" id="A0A448YZL2"/>
<dbReference type="InterPro" id="IPR041726">
    <property type="entry name" value="ACAD10_11_N"/>
</dbReference>
<sequence>MPEGQATTKIRQSIDQSSLAKWMVANDELKSVLAFHPAVSYFSDEDALCEAMEIRQFGFGQSNPTYLLQIGRSDKDAPSAAPFRAVLRRKPSSVAHPSAHALHREFQVLRGLQKHNQQKTKDEHVPVPHPYAYCKEKSVIGAEFYLMEFVPGRIYTDSSMPGMTNTERKRAFESVVTVMANLHGVDVRSVGLGSYGKGGKYVQRQLDRLKAVSRRQAELSGTPAPEIERLARQLGEFAAGCPNRISLLHGDFKIDNLVFHPTEPRVIAVLDWELSTVGDSLCDLANLCVMYLMPQSKKAAISGVAGLDLRSLAIPTRKELLGMYSRHRIQTDRTTTISLEEVQKWSGFYLAFVTFKNAVIVQGVAQRAKAGVASSARANEVAKALPLICMMAQSILDTEVRPLLTGEKNDRVISSL</sequence>
<name>A0A448YZL2_9STRA</name>
<dbReference type="PANTHER" id="PTHR47829:SF1">
    <property type="entry name" value="HAD FAMILY PHOSPHATASE"/>
    <property type="match status" value="1"/>
</dbReference>
<evidence type="ECO:0000259" key="1">
    <source>
        <dbReference type="Pfam" id="PF01636"/>
    </source>
</evidence>
<dbReference type="Gene3D" id="3.30.200.20">
    <property type="entry name" value="Phosphorylase Kinase, domain 1"/>
    <property type="match status" value="1"/>
</dbReference>
<proteinExistence type="predicted"/>
<gene>
    <name evidence="2" type="ORF">PSNMU_V1.4_AUG-EV-PASAV3_0013690</name>
    <name evidence="3" type="ORF">PSNMU_V1.4_AUG-EV-PASAV3_0019600</name>
</gene>
<keyword evidence="4" id="KW-1185">Reference proteome</keyword>
<dbReference type="InterPro" id="IPR011009">
    <property type="entry name" value="Kinase-like_dom_sf"/>
</dbReference>